<feature type="non-terminal residue" evidence="1">
    <location>
        <position position="22"/>
    </location>
</feature>
<proteinExistence type="predicted"/>
<accession>A0A392PX38</accession>
<reference evidence="1 2" key="1">
    <citation type="journal article" date="2018" name="Front. Plant Sci.">
        <title>Red Clover (Trifolium pratense) and Zigzag Clover (T. medium) - A Picture of Genomic Similarities and Differences.</title>
        <authorList>
            <person name="Dluhosova J."/>
            <person name="Istvanek J."/>
            <person name="Nedelnik J."/>
            <person name="Repkova J."/>
        </authorList>
    </citation>
    <scope>NUCLEOTIDE SEQUENCE [LARGE SCALE GENOMIC DNA]</scope>
    <source>
        <strain evidence="2">cv. 10/8</strain>
        <tissue evidence="1">Leaf</tissue>
    </source>
</reference>
<organism evidence="1 2">
    <name type="scientific">Trifolium medium</name>
    <dbReference type="NCBI Taxonomy" id="97028"/>
    <lineage>
        <taxon>Eukaryota</taxon>
        <taxon>Viridiplantae</taxon>
        <taxon>Streptophyta</taxon>
        <taxon>Embryophyta</taxon>
        <taxon>Tracheophyta</taxon>
        <taxon>Spermatophyta</taxon>
        <taxon>Magnoliopsida</taxon>
        <taxon>eudicotyledons</taxon>
        <taxon>Gunneridae</taxon>
        <taxon>Pentapetalae</taxon>
        <taxon>rosids</taxon>
        <taxon>fabids</taxon>
        <taxon>Fabales</taxon>
        <taxon>Fabaceae</taxon>
        <taxon>Papilionoideae</taxon>
        <taxon>50 kb inversion clade</taxon>
        <taxon>NPAAA clade</taxon>
        <taxon>Hologalegina</taxon>
        <taxon>IRL clade</taxon>
        <taxon>Trifolieae</taxon>
        <taxon>Trifolium</taxon>
    </lineage>
</organism>
<dbReference type="AlphaFoldDB" id="A0A392PX38"/>
<keyword evidence="2" id="KW-1185">Reference proteome</keyword>
<dbReference type="EMBL" id="LXQA010100630">
    <property type="protein sequence ID" value="MCI16384.1"/>
    <property type="molecule type" value="Genomic_DNA"/>
</dbReference>
<gene>
    <name evidence="1" type="ORF">A2U01_0037526</name>
</gene>
<name>A0A392PX38_9FABA</name>
<comment type="caution">
    <text evidence="1">The sequence shown here is derived from an EMBL/GenBank/DDBJ whole genome shotgun (WGS) entry which is preliminary data.</text>
</comment>
<evidence type="ECO:0000313" key="2">
    <source>
        <dbReference type="Proteomes" id="UP000265520"/>
    </source>
</evidence>
<evidence type="ECO:0000313" key="1">
    <source>
        <dbReference type="EMBL" id="MCI16384.1"/>
    </source>
</evidence>
<dbReference type="Proteomes" id="UP000265520">
    <property type="component" value="Unassembled WGS sequence"/>
</dbReference>
<protein>
    <submittedName>
        <fullName evidence="1">Uncharacterized protein</fullName>
    </submittedName>
</protein>
<sequence>MDAVAVAVIANAAIAVAAMRNA</sequence>